<evidence type="ECO:0000313" key="2">
    <source>
        <dbReference type="EMBL" id="VFU16208.1"/>
    </source>
</evidence>
<dbReference type="EMBL" id="CAADRM010000117">
    <property type="protein sequence ID" value="VFU16208.1"/>
    <property type="molecule type" value="Genomic_DNA"/>
</dbReference>
<protein>
    <submittedName>
        <fullName evidence="2">Uncharacterized protein</fullName>
    </submittedName>
</protein>
<gene>
    <name evidence="2" type="ORF">SCFA_520014</name>
</gene>
<dbReference type="AlphaFoldDB" id="A0A485M2M2"/>
<organism evidence="2">
    <name type="scientific">anaerobic digester metagenome</name>
    <dbReference type="NCBI Taxonomy" id="1263854"/>
    <lineage>
        <taxon>unclassified sequences</taxon>
        <taxon>metagenomes</taxon>
        <taxon>ecological metagenomes</taxon>
    </lineage>
</organism>
<proteinExistence type="predicted"/>
<accession>A0A485M2M2</accession>
<reference evidence="2" key="1">
    <citation type="submission" date="2019-03" db="EMBL/GenBank/DDBJ databases">
        <authorList>
            <person name="Hao L."/>
        </authorList>
    </citation>
    <scope>NUCLEOTIDE SEQUENCE</scope>
</reference>
<evidence type="ECO:0000256" key="1">
    <source>
        <dbReference type="SAM" id="MobiDB-lite"/>
    </source>
</evidence>
<feature type="region of interest" description="Disordered" evidence="1">
    <location>
        <begin position="106"/>
        <end position="128"/>
    </location>
</feature>
<name>A0A485M2M2_9ZZZZ</name>
<sequence>MHAAGEYFADSDLQGVSGRQIPGVGSELGEGFAGDAFGPVDGQRLVPVKDGAQDPVQPHEMVHVGMADADGLKRKELPGSEALEMTAVEEQGLAFIEYPDIDNWIEQGPVHQTGEKRGSHGNSYATKR</sequence>